<keyword evidence="3" id="KW-1185">Reference proteome</keyword>
<gene>
    <name evidence="2" type="ORF">IAR55_002201</name>
</gene>
<comment type="caution">
    <text evidence="2">The sequence shown here is derived from an EMBL/GenBank/DDBJ whole genome shotgun (WGS) entry which is preliminary data.</text>
</comment>
<protein>
    <submittedName>
        <fullName evidence="2">Uncharacterized protein</fullName>
    </submittedName>
</protein>
<accession>A0AAW0YQY2</accession>
<dbReference type="GeneID" id="92179460"/>
<reference evidence="2 3" key="1">
    <citation type="journal article" date="2024" name="bioRxiv">
        <title>Comparative genomics of Cryptococcus and Kwoniella reveals pathogenesis evolution and contrasting karyotype dynamics via intercentromeric recombination or chromosome fusion.</title>
        <authorList>
            <person name="Coelho M.A."/>
            <person name="David-Palma M."/>
            <person name="Shea T."/>
            <person name="Bowers K."/>
            <person name="McGinley-Smith S."/>
            <person name="Mohammad A.W."/>
            <person name="Gnirke A."/>
            <person name="Yurkov A.M."/>
            <person name="Nowrousian M."/>
            <person name="Sun S."/>
            <person name="Cuomo C.A."/>
            <person name="Heitman J."/>
        </authorList>
    </citation>
    <scope>NUCLEOTIDE SEQUENCE [LARGE SCALE GENOMIC DNA]</scope>
    <source>
        <strain evidence="2 3">CBS 13917</strain>
    </source>
</reference>
<dbReference type="KEGG" id="kne:92179460"/>
<dbReference type="Proteomes" id="UP001388673">
    <property type="component" value="Unassembled WGS sequence"/>
</dbReference>
<name>A0AAW0YQY2_9TREE</name>
<proteinExistence type="predicted"/>
<feature type="compositionally biased region" description="Low complexity" evidence="1">
    <location>
        <begin position="421"/>
        <end position="434"/>
    </location>
</feature>
<organism evidence="2 3">
    <name type="scientific">Kwoniella newhampshirensis</name>
    <dbReference type="NCBI Taxonomy" id="1651941"/>
    <lineage>
        <taxon>Eukaryota</taxon>
        <taxon>Fungi</taxon>
        <taxon>Dikarya</taxon>
        <taxon>Basidiomycota</taxon>
        <taxon>Agaricomycotina</taxon>
        <taxon>Tremellomycetes</taxon>
        <taxon>Tremellales</taxon>
        <taxon>Cryptococcaceae</taxon>
        <taxon>Kwoniella</taxon>
    </lineage>
</organism>
<feature type="region of interest" description="Disordered" evidence="1">
    <location>
        <begin position="156"/>
        <end position="185"/>
    </location>
</feature>
<feature type="region of interest" description="Disordered" evidence="1">
    <location>
        <begin position="416"/>
        <end position="437"/>
    </location>
</feature>
<dbReference type="RefSeq" id="XP_066804007.1">
    <property type="nucleotide sequence ID" value="XM_066945318.1"/>
</dbReference>
<sequence length="523" mass="56122">MPPFTSTSMTTLVRKVASVAKYIHQPAKATMSRATPNRTINTLHRTRNAIKQLAHQTFPSLGTPAHQLHNTGQALRVGARGFSSKPPAGPQAARRPLGPVRQAIQASGKRPKWTHGPSISANVGLGSARTFASGPAAGAHAKVPMGLRAFSGLLNDDEHKGKPLPRASRYTPYARGPRGRRHRRSQCSVDSAFIKEIQHYFPLAVTRPTEVEITLPPFPETLVTPGFTAILALPLSPSLDALLNPTTRLTYSETSIGVHIFARLTDGLLPIHSALSLHASTRVIPLLTKLDGLGVLEYHPASPKVELEVATDAEGRPDILRLVFGDRSIANVRELLGESLRETEEGKWWALYEEKRGIELTQGERQEMMEQWGSSDGPAGVTSQQSIDDLVFPTLDMSAYIDNDDTALVDSISSSLPASWPTSGSSTPSDVGSSNASLSYTPSLDGSLTESLLSRLAESSNDVIWSVYPSDSDSDVESALAVSAEWGEGSVSLGNEIEVEAGESVTGRWTGSGEGFGFLAQPR</sequence>
<evidence type="ECO:0000313" key="2">
    <source>
        <dbReference type="EMBL" id="KAK8861382.1"/>
    </source>
</evidence>
<dbReference type="AlphaFoldDB" id="A0AAW0YQY2"/>
<dbReference type="EMBL" id="JBCAWK010000004">
    <property type="protein sequence ID" value="KAK8861382.1"/>
    <property type="molecule type" value="Genomic_DNA"/>
</dbReference>
<evidence type="ECO:0000313" key="3">
    <source>
        <dbReference type="Proteomes" id="UP001388673"/>
    </source>
</evidence>
<evidence type="ECO:0000256" key="1">
    <source>
        <dbReference type="SAM" id="MobiDB-lite"/>
    </source>
</evidence>